<dbReference type="InterPro" id="IPR003593">
    <property type="entry name" value="AAA+_ATPase"/>
</dbReference>
<dbReference type="SMART" id="SM00382">
    <property type="entry name" value="AAA"/>
    <property type="match status" value="1"/>
</dbReference>
<feature type="domain" description="AAA+ ATPase" evidence="1">
    <location>
        <begin position="37"/>
        <end position="166"/>
    </location>
</feature>
<name>A0A9D2JZU9_9FIRM</name>
<dbReference type="AlphaFoldDB" id="A0A9D2JZU9"/>
<organism evidence="2 3">
    <name type="scientific">Candidatus Gallimonas intestinavium</name>
    <dbReference type="NCBI Taxonomy" id="2838603"/>
    <lineage>
        <taxon>Bacteria</taxon>
        <taxon>Bacillati</taxon>
        <taxon>Bacillota</taxon>
        <taxon>Clostridia</taxon>
        <taxon>Candidatus Gallimonas</taxon>
    </lineage>
</organism>
<dbReference type="Gene3D" id="1.10.8.60">
    <property type="match status" value="1"/>
</dbReference>
<dbReference type="Gene3D" id="3.40.50.300">
    <property type="entry name" value="P-loop containing nucleotide triphosphate hydrolases"/>
    <property type="match status" value="1"/>
</dbReference>
<dbReference type="Pfam" id="PF00004">
    <property type="entry name" value="AAA"/>
    <property type="match status" value="1"/>
</dbReference>
<dbReference type="SUPFAM" id="SSF140990">
    <property type="entry name" value="FtsH protease domain-like"/>
    <property type="match status" value="1"/>
</dbReference>
<proteinExistence type="predicted"/>
<dbReference type="GO" id="GO:0004176">
    <property type="term" value="F:ATP-dependent peptidase activity"/>
    <property type="evidence" value="ECO:0007669"/>
    <property type="project" value="InterPro"/>
</dbReference>
<dbReference type="GO" id="GO:0004222">
    <property type="term" value="F:metalloendopeptidase activity"/>
    <property type="evidence" value="ECO:0007669"/>
    <property type="project" value="InterPro"/>
</dbReference>
<dbReference type="GO" id="GO:0005524">
    <property type="term" value="F:ATP binding"/>
    <property type="evidence" value="ECO:0007669"/>
    <property type="project" value="InterPro"/>
</dbReference>
<dbReference type="Gene3D" id="1.20.58.760">
    <property type="entry name" value="Peptidase M41"/>
    <property type="match status" value="1"/>
</dbReference>
<dbReference type="GO" id="GO:0030163">
    <property type="term" value="P:protein catabolic process"/>
    <property type="evidence" value="ECO:0007669"/>
    <property type="project" value="TreeGrafter"/>
</dbReference>
<reference evidence="2" key="1">
    <citation type="journal article" date="2021" name="PeerJ">
        <title>Extensive microbial diversity within the chicken gut microbiome revealed by metagenomics and culture.</title>
        <authorList>
            <person name="Gilroy R."/>
            <person name="Ravi A."/>
            <person name="Getino M."/>
            <person name="Pursley I."/>
            <person name="Horton D.L."/>
            <person name="Alikhan N.F."/>
            <person name="Baker D."/>
            <person name="Gharbi K."/>
            <person name="Hall N."/>
            <person name="Watson M."/>
            <person name="Adriaenssens E.M."/>
            <person name="Foster-Nyarko E."/>
            <person name="Jarju S."/>
            <person name="Secka A."/>
            <person name="Antonio M."/>
            <person name="Oren A."/>
            <person name="Chaudhuri R.R."/>
            <person name="La Ragione R."/>
            <person name="Hildebrand F."/>
            <person name="Pallen M.J."/>
        </authorList>
    </citation>
    <scope>NUCLEOTIDE SEQUENCE</scope>
    <source>
        <strain evidence="2">ChiW7-2402</strain>
    </source>
</reference>
<dbReference type="PANTHER" id="PTHR23076">
    <property type="entry name" value="METALLOPROTEASE M41 FTSH"/>
    <property type="match status" value="1"/>
</dbReference>
<dbReference type="PANTHER" id="PTHR23076:SF97">
    <property type="entry name" value="ATP-DEPENDENT ZINC METALLOPROTEASE YME1L1"/>
    <property type="match status" value="1"/>
</dbReference>
<dbReference type="EMBL" id="DXBB01000005">
    <property type="protein sequence ID" value="HIZ71994.1"/>
    <property type="molecule type" value="Genomic_DNA"/>
</dbReference>
<dbReference type="GO" id="GO:0006508">
    <property type="term" value="P:proteolysis"/>
    <property type="evidence" value="ECO:0007669"/>
    <property type="project" value="InterPro"/>
</dbReference>
<sequence>MNAFEKVIGYEKEKEELLQICDMAQHPEKYAPLGIKLPHGVLLHGVPGVGKTLMATALIEEMGEERKRYILRKVKANDEFVEHISKTFQDAKEHAPSVIFLDDLDKFASDSDSRNPEELIAVQSGIDDVKGADVFVIATANELCELPRSLRRPGRFDRILEICPPNRREAVAIVRHYLEDKKIAADVNAESVARLMDGNSCAALESVLNEAGIYAGFEGKSEIGREHIVRAVLRLVFEAEESVNEGSVSEKEEVAFHEAGHAVAALSFDPEGVGLVSIRPSKSDARGVVQIFKSEDYFGSYDRMYERVISLLAGRAAVELKYGRVDVGASADLERATVIVERFVTSYGVSGFEQLRFAHRALTSEMQDDRVLVERNAMLSRCYEEAKAVLRKNWAFVEKLASALVERNTLVYEDIIALHGEDETKAA</sequence>
<gene>
    <name evidence="2" type="ORF">H9964_00255</name>
</gene>
<dbReference type="SUPFAM" id="SSF52540">
    <property type="entry name" value="P-loop containing nucleoside triphosphate hydrolases"/>
    <property type="match status" value="1"/>
</dbReference>
<comment type="caution">
    <text evidence="2">The sequence shown here is derived from an EMBL/GenBank/DDBJ whole genome shotgun (WGS) entry which is preliminary data.</text>
</comment>
<dbReference type="InterPro" id="IPR000642">
    <property type="entry name" value="Peptidase_M41"/>
</dbReference>
<evidence type="ECO:0000313" key="3">
    <source>
        <dbReference type="Proteomes" id="UP000824102"/>
    </source>
</evidence>
<dbReference type="Pfam" id="PF01434">
    <property type="entry name" value="Peptidase_M41"/>
    <property type="match status" value="1"/>
</dbReference>
<evidence type="ECO:0000313" key="2">
    <source>
        <dbReference type="EMBL" id="HIZ71994.1"/>
    </source>
</evidence>
<reference evidence="2" key="2">
    <citation type="submission" date="2021-04" db="EMBL/GenBank/DDBJ databases">
        <authorList>
            <person name="Gilroy R."/>
        </authorList>
    </citation>
    <scope>NUCLEOTIDE SEQUENCE</scope>
    <source>
        <strain evidence="2">ChiW7-2402</strain>
    </source>
</reference>
<dbReference type="GO" id="GO:0005886">
    <property type="term" value="C:plasma membrane"/>
    <property type="evidence" value="ECO:0007669"/>
    <property type="project" value="TreeGrafter"/>
</dbReference>
<dbReference type="Proteomes" id="UP000824102">
    <property type="component" value="Unassembled WGS sequence"/>
</dbReference>
<protein>
    <submittedName>
        <fullName evidence="2">AAA family ATPase</fullName>
    </submittedName>
</protein>
<accession>A0A9D2JZU9</accession>
<evidence type="ECO:0000259" key="1">
    <source>
        <dbReference type="SMART" id="SM00382"/>
    </source>
</evidence>
<dbReference type="InterPro" id="IPR003959">
    <property type="entry name" value="ATPase_AAA_core"/>
</dbReference>
<dbReference type="GO" id="GO:0016887">
    <property type="term" value="F:ATP hydrolysis activity"/>
    <property type="evidence" value="ECO:0007669"/>
    <property type="project" value="InterPro"/>
</dbReference>
<dbReference type="InterPro" id="IPR027417">
    <property type="entry name" value="P-loop_NTPase"/>
</dbReference>
<dbReference type="InterPro" id="IPR037219">
    <property type="entry name" value="Peptidase_M41-like"/>
</dbReference>